<dbReference type="OrthoDB" id="25607at2"/>
<dbReference type="GO" id="GO:0046872">
    <property type="term" value="F:metal ion binding"/>
    <property type="evidence" value="ECO:0007669"/>
    <property type="project" value="UniProtKB-KW"/>
</dbReference>
<evidence type="ECO:0000256" key="3">
    <source>
        <dbReference type="ARBA" id="ARBA00022801"/>
    </source>
</evidence>
<dbReference type="InterPro" id="IPR006385">
    <property type="entry name" value="HAD_hydro_SerB1"/>
</dbReference>
<dbReference type="Gene3D" id="3.40.50.1000">
    <property type="entry name" value="HAD superfamily/HAD-like"/>
    <property type="match status" value="1"/>
</dbReference>
<dbReference type="PANTHER" id="PTHR43344">
    <property type="entry name" value="PHOSPHOSERINE PHOSPHATASE"/>
    <property type="match status" value="1"/>
</dbReference>
<keyword evidence="3 6" id="KW-0378">Hydrolase</keyword>
<dbReference type="PANTHER" id="PTHR43344:SF13">
    <property type="entry name" value="PHOSPHATASE RV3661-RELATED"/>
    <property type="match status" value="1"/>
</dbReference>
<evidence type="ECO:0000256" key="4">
    <source>
        <dbReference type="ARBA" id="ARBA00022842"/>
    </source>
</evidence>
<dbReference type="InterPro" id="IPR036412">
    <property type="entry name" value="HAD-like_sf"/>
</dbReference>
<dbReference type="NCBIfam" id="TIGR01490">
    <property type="entry name" value="HAD-SF-IB-hyp1"/>
    <property type="match status" value="1"/>
</dbReference>
<dbReference type="Gene3D" id="1.20.1440.100">
    <property type="entry name" value="SG protein - dephosphorylation function"/>
    <property type="match status" value="1"/>
</dbReference>
<keyword evidence="7" id="KW-1185">Reference proteome</keyword>
<evidence type="ECO:0000256" key="1">
    <source>
        <dbReference type="ARBA" id="ARBA00009184"/>
    </source>
</evidence>
<comment type="caution">
    <text evidence="6">The sequence shown here is derived from an EMBL/GenBank/DDBJ whole genome shotgun (WGS) entry which is preliminary data.</text>
</comment>
<dbReference type="NCBIfam" id="TIGR01488">
    <property type="entry name" value="HAD-SF-IB"/>
    <property type="match status" value="1"/>
</dbReference>
<dbReference type="GO" id="GO:0016787">
    <property type="term" value="F:hydrolase activity"/>
    <property type="evidence" value="ECO:0007669"/>
    <property type="project" value="UniProtKB-KW"/>
</dbReference>
<keyword evidence="4" id="KW-0460">Magnesium</keyword>
<evidence type="ECO:0000313" key="5">
    <source>
        <dbReference type="EMBL" id="ROR33997.1"/>
    </source>
</evidence>
<dbReference type="Pfam" id="PF12710">
    <property type="entry name" value="HAD"/>
    <property type="match status" value="1"/>
</dbReference>
<evidence type="ECO:0000313" key="8">
    <source>
        <dbReference type="Proteomes" id="UP000267408"/>
    </source>
</evidence>
<evidence type="ECO:0000256" key="2">
    <source>
        <dbReference type="ARBA" id="ARBA00022723"/>
    </source>
</evidence>
<comment type="similarity">
    <text evidence="1">Belongs to the HAD-like hydrolase superfamily. SerB family.</text>
</comment>
<reference evidence="7 8" key="1">
    <citation type="submission" date="2018-11" db="EMBL/GenBank/DDBJ databases">
        <title>Sequencing the genomes of 1000 actinobacteria strains.</title>
        <authorList>
            <person name="Klenk H.-P."/>
        </authorList>
    </citation>
    <scope>NUCLEOTIDE SEQUENCE [LARGE SCALE GENOMIC DNA]</scope>
    <source>
        <strain evidence="5 8">DSM 44780</strain>
        <strain evidence="6 7">DSM 44781</strain>
    </source>
</reference>
<dbReference type="AlphaFoldDB" id="A0A3N4R0A0"/>
<dbReference type="EMBL" id="RKQG01000005">
    <property type="protein sequence ID" value="RPE26993.1"/>
    <property type="molecule type" value="Genomic_DNA"/>
</dbReference>
<dbReference type="InterPro" id="IPR050582">
    <property type="entry name" value="HAD-like_SerB"/>
</dbReference>
<gene>
    <name evidence="6" type="ORF">EDD38_7630</name>
    <name evidence="5" type="ORF">EDD39_7558</name>
</gene>
<accession>A0A3N4R0A0</accession>
<name>A0A3N4R0A0_9ACTN</name>
<dbReference type="SUPFAM" id="SSF56784">
    <property type="entry name" value="HAD-like"/>
    <property type="match status" value="1"/>
</dbReference>
<proteinExistence type="inferred from homology"/>
<evidence type="ECO:0000313" key="7">
    <source>
        <dbReference type="Proteomes" id="UP000266906"/>
    </source>
</evidence>
<dbReference type="EMBL" id="RJVJ01000004">
    <property type="protein sequence ID" value="ROR33997.1"/>
    <property type="molecule type" value="Genomic_DNA"/>
</dbReference>
<sequence length="250" mass="27393">MSLVAYPDHTLQRPAYLVFTDVDETLITRKSMFDFLQFQLTRRYGDEGEARYRLVLERLRAQAAAGSPREDVNRAYYRLYAGEDVAEMSALGEQWFAERSAEPDFFIPSTVSALLRHRAAGAELALVSGSFAPCLAPIARRVGAAYTLGTEALVEAGRYTGEVRRPMIGAAKRAAVLDLIAAHRGIEAADCFAFGDHLSDLPMLECVGHPRVVGGDPELIRQLDRRPATVPGCAVACWSMGAEACDHECL</sequence>
<evidence type="ECO:0000313" key="6">
    <source>
        <dbReference type="EMBL" id="RPE26993.1"/>
    </source>
</evidence>
<keyword evidence="2" id="KW-0479">Metal-binding</keyword>
<organism evidence="6 7">
    <name type="scientific">Kitasatospora cineracea</name>
    <dbReference type="NCBI Taxonomy" id="88074"/>
    <lineage>
        <taxon>Bacteria</taxon>
        <taxon>Bacillati</taxon>
        <taxon>Actinomycetota</taxon>
        <taxon>Actinomycetes</taxon>
        <taxon>Kitasatosporales</taxon>
        <taxon>Streptomycetaceae</taxon>
        <taxon>Kitasatospora</taxon>
    </lineage>
</organism>
<accession>A0A8G1X7B4</accession>
<dbReference type="Proteomes" id="UP000266906">
    <property type="component" value="Unassembled WGS sequence"/>
</dbReference>
<dbReference type="InterPro" id="IPR023214">
    <property type="entry name" value="HAD_sf"/>
</dbReference>
<dbReference type="Proteomes" id="UP000267408">
    <property type="component" value="Unassembled WGS sequence"/>
</dbReference>
<protein>
    <submittedName>
        <fullName evidence="6">HAD superfamily hydrolase (TIGR01490 family)</fullName>
    </submittedName>
</protein>